<comment type="caution">
    <text evidence="1">The sequence shown here is derived from an EMBL/GenBank/DDBJ whole genome shotgun (WGS) entry which is preliminary data.</text>
</comment>
<keyword evidence="2" id="KW-1185">Reference proteome</keyword>
<evidence type="ECO:0000313" key="1">
    <source>
        <dbReference type="EMBL" id="KAJ8620716.1"/>
    </source>
</evidence>
<reference evidence="1 2" key="1">
    <citation type="journal article" date="2022" name="Hortic Res">
        <title>A haplotype resolved chromosomal level avocado genome allows analysis of novel avocado genes.</title>
        <authorList>
            <person name="Nath O."/>
            <person name="Fletcher S.J."/>
            <person name="Hayward A."/>
            <person name="Shaw L.M."/>
            <person name="Masouleh A.K."/>
            <person name="Furtado A."/>
            <person name="Henry R.J."/>
            <person name="Mitter N."/>
        </authorList>
    </citation>
    <scope>NUCLEOTIDE SEQUENCE [LARGE SCALE GENOMIC DNA]</scope>
    <source>
        <strain evidence="2">cv. Hass</strain>
    </source>
</reference>
<name>A0ACC2KHZ9_PERAE</name>
<accession>A0ACC2KHZ9</accession>
<dbReference type="EMBL" id="CM056817">
    <property type="protein sequence ID" value="KAJ8620716.1"/>
    <property type="molecule type" value="Genomic_DNA"/>
</dbReference>
<evidence type="ECO:0000313" key="2">
    <source>
        <dbReference type="Proteomes" id="UP001234297"/>
    </source>
</evidence>
<gene>
    <name evidence="1" type="ORF">MRB53_029245</name>
</gene>
<dbReference type="Proteomes" id="UP001234297">
    <property type="component" value="Chromosome 9"/>
</dbReference>
<organism evidence="1 2">
    <name type="scientific">Persea americana</name>
    <name type="common">Avocado</name>
    <dbReference type="NCBI Taxonomy" id="3435"/>
    <lineage>
        <taxon>Eukaryota</taxon>
        <taxon>Viridiplantae</taxon>
        <taxon>Streptophyta</taxon>
        <taxon>Embryophyta</taxon>
        <taxon>Tracheophyta</taxon>
        <taxon>Spermatophyta</taxon>
        <taxon>Magnoliopsida</taxon>
        <taxon>Magnoliidae</taxon>
        <taxon>Laurales</taxon>
        <taxon>Lauraceae</taxon>
        <taxon>Persea</taxon>
    </lineage>
</organism>
<proteinExistence type="predicted"/>
<protein>
    <submittedName>
        <fullName evidence="1">Uncharacterized protein</fullName>
    </submittedName>
</protein>
<sequence length="488" mass="56194">MFAAKSWISELALCLRSDSDKKTIKSPKHPPTLGILSFETAKTMSRLLSLYKSLSEAEFSSFRLSVIRSQGVRHLNSCDETFLLRLACAEKMDDLDRSAATVASLASRCRDIRFHDFGRTYAEMKLGSFDLVRFAFPASEIDRRISKMEGMVASTSDLYTGLEILADMEAAGRRMARWKNHPGPGPLKKPNSELFEQKLTWQRRSVRRVRDGSLWSQPFDKVVALMARFICNVYIKICALFGPYVSDIPLVFSDGNSVSVTSGKLHFSTCEWGFPPLQMPPRTSGTHERQGLKDPNCMKSPPVPRRHLFRAFRHEKNRRQKETQEEVLLHRRRERVTEAEAKTLGGAALATRYANVIIMAEKMVMSPETVEEEMREDLYQMLPWRIRVEVRKKMRQYPMPAADGWKEVEGILGWLAPMAHDMIRWQVERTFVAKKEFEPRRSVMLLQTLYFSDREKAEAVIVELLVGLSSVYGQERRRRWPLAFSIGW</sequence>